<gene>
    <name evidence="1" type="ORF">CHS0354_032041</name>
</gene>
<protein>
    <recommendedName>
        <fullName evidence="3">THAP-type domain-containing protein</fullName>
    </recommendedName>
</protein>
<dbReference type="EMBL" id="JAEAOA010001901">
    <property type="protein sequence ID" value="KAK3612432.1"/>
    <property type="molecule type" value="Genomic_DNA"/>
</dbReference>
<comment type="caution">
    <text evidence="1">The sequence shown here is derived from an EMBL/GenBank/DDBJ whole genome shotgun (WGS) entry which is preliminary data.</text>
</comment>
<accession>A0AAE0TLD2</accession>
<organism evidence="1 2">
    <name type="scientific">Potamilus streckersoni</name>
    <dbReference type="NCBI Taxonomy" id="2493646"/>
    <lineage>
        <taxon>Eukaryota</taxon>
        <taxon>Metazoa</taxon>
        <taxon>Spiralia</taxon>
        <taxon>Lophotrochozoa</taxon>
        <taxon>Mollusca</taxon>
        <taxon>Bivalvia</taxon>
        <taxon>Autobranchia</taxon>
        <taxon>Heteroconchia</taxon>
        <taxon>Palaeoheterodonta</taxon>
        <taxon>Unionida</taxon>
        <taxon>Unionoidea</taxon>
        <taxon>Unionidae</taxon>
        <taxon>Ambleminae</taxon>
        <taxon>Lampsilini</taxon>
        <taxon>Potamilus</taxon>
    </lineage>
</organism>
<keyword evidence="2" id="KW-1185">Reference proteome</keyword>
<name>A0AAE0TLD2_9BIVA</name>
<sequence>MDAVIDTGKGKYRDEYCRAPLCNGNARIQIDLSYYHIPSVKEMDLRRKWIVAIRRDEGPNFKKQENENVHERKER</sequence>
<dbReference type="Proteomes" id="UP001195483">
    <property type="component" value="Unassembled WGS sequence"/>
</dbReference>
<evidence type="ECO:0000313" key="1">
    <source>
        <dbReference type="EMBL" id="KAK3612432.1"/>
    </source>
</evidence>
<evidence type="ECO:0000313" key="2">
    <source>
        <dbReference type="Proteomes" id="UP001195483"/>
    </source>
</evidence>
<reference evidence="1" key="1">
    <citation type="journal article" date="2021" name="Genome Biol. Evol.">
        <title>A High-Quality Reference Genome for a Parasitic Bivalve with Doubly Uniparental Inheritance (Bivalvia: Unionida).</title>
        <authorList>
            <person name="Smith C.H."/>
        </authorList>
    </citation>
    <scope>NUCLEOTIDE SEQUENCE</scope>
    <source>
        <strain evidence="1">CHS0354</strain>
    </source>
</reference>
<reference evidence="1" key="3">
    <citation type="submission" date="2023-05" db="EMBL/GenBank/DDBJ databases">
        <authorList>
            <person name="Smith C.H."/>
        </authorList>
    </citation>
    <scope>NUCLEOTIDE SEQUENCE</scope>
    <source>
        <strain evidence="1">CHS0354</strain>
        <tissue evidence="1">Mantle</tissue>
    </source>
</reference>
<evidence type="ECO:0008006" key="3">
    <source>
        <dbReference type="Google" id="ProtNLM"/>
    </source>
</evidence>
<proteinExistence type="predicted"/>
<dbReference type="AlphaFoldDB" id="A0AAE0TLD2"/>
<reference evidence="1" key="2">
    <citation type="journal article" date="2021" name="Genome Biol. Evol.">
        <title>Developing a high-quality reference genome for a parasitic bivalve with doubly uniparental inheritance (Bivalvia: Unionida).</title>
        <authorList>
            <person name="Smith C.H."/>
        </authorList>
    </citation>
    <scope>NUCLEOTIDE SEQUENCE</scope>
    <source>
        <strain evidence="1">CHS0354</strain>
        <tissue evidence="1">Mantle</tissue>
    </source>
</reference>